<gene>
    <name evidence="1" type="ORF">COLO4_19666</name>
</gene>
<reference evidence="2" key="1">
    <citation type="submission" date="2013-09" db="EMBL/GenBank/DDBJ databases">
        <title>Corchorus olitorius genome sequencing.</title>
        <authorList>
            <person name="Alam M."/>
            <person name="Haque M.S."/>
            <person name="Islam M.S."/>
            <person name="Emdad E.M."/>
            <person name="Islam M.M."/>
            <person name="Ahmed B."/>
            <person name="Halim A."/>
            <person name="Hossen Q.M.M."/>
            <person name="Hossain M.Z."/>
            <person name="Ahmed R."/>
            <person name="Khan M.M."/>
            <person name="Islam R."/>
            <person name="Rashid M.M."/>
            <person name="Khan S.A."/>
            <person name="Rahman M.S."/>
            <person name="Alam M."/>
            <person name="Yahiya A.S."/>
            <person name="Khan M.S."/>
            <person name="Azam M.S."/>
            <person name="Haque T."/>
            <person name="Lashkar M.Z.H."/>
            <person name="Akhand A.I."/>
            <person name="Morshed G."/>
            <person name="Roy S."/>
            <person name="Uddin K.S."/>
            <person name="Rabeya T."/>
            <person name="Hossain A.S."/>
            <person name="Chowdhury A."/>
            <person name="Snigdha A.R."/>
            <person name="Mortoza M.S."/>
            <person name="Matin S.A."/>
            <person name="Hoque S.M.E."/>
            <person name="Islam M.K."/>
            <person name="Roy D.K."/>
            <person name="Haider R."/>
            <person name="Moosa M.M."/>
            <person name="Elias S.M."/>
            <person name="Hasan A.M."/>
            <person name="Jahan S."/>
            <person name="Shafiuddin M."/>
            <person name="Mahmood N."/>
            <person name="Shommy N.S."/>
        </authorList>
    </citation>
    <scope>NUCLEOTIDE SEQUENCE [LARGE SCALE GENOMIC DNA]</scope>
    <source>
        <strain evidence="2">cv. O-4</strain>
    </source>
</reference>
<dbReference type="Proteomes" id="UP000187203">
    <property type="component" value="Unassembled WGS sequence"/>
</dbReference>
<organism evidence="1 2">
    <name type="scientific">Corchorus olitorius</name>
    <dbReference type="NCBI Taxonomy" id="93759"/>
    <lineage>
        <taxon>Eukaryota</taxon>
        <taxon>Viridiplantae</taxon>
        <taxon>Streptophyta</taxon>
        <taxon>Embryophyta</taxon>
        <taxon>Tracheophyta</taxon>
        <taxon>Spermatophyta</taxon>
        <taxon>Magnoliopsida</taxon>
        <taxon>eudicotyledons</taxon>
        <taxon>Gunneridae</taxon>
        <taxon>Pentapetalae</taxon>
        <taxon>rosids</taxon>
        <taxon>malvids</taxon>
        <taxon>Malvales</taxon>
        <taxon>Malvaceae</taxon>
        <taxon>Grewioideae</taxon>
        <taxon>Apeibeae</taxon>
        <taxon>Corchorus</taxon>
    </lineage>
</organism>
<evidence type="ECO:0000313" key="2">
    <source>
        <dbReference type="Proteomes" id="UP000187203"/>
    </source>
</evidence>
<dbReference type="AlphaFoldDB" id="A0A1R3J467"/>
<accession>A0A1R3J467</accession>
<evidence type="ECO:0000313" key="1">
    <source>
        <dbReference type="EMBL" id="OMO89622.1"/>
    </source>
</evidence>
<keyword evidence="2" id="KW-1185">Reference proteome</keyword>
<dbReference type="EMBL" id="AWUE01016713">
    <property type="protein sequence ID" value="OMO89622.1"/>
    <property type="molecule type" value="Genomic_DNA"/>
</dbReference>
<proteinExistence type="predicted"/>
<name>A0A1R3J467_9ROSI</name>
<protein>
    <submittedName>
        <fullName evidence="1">Uncharacterized protein</fullName>
    </submittedName>
</protein>
<comment type="caution">
    <text evidence="1">The sequence shown here is derived from an EMBL/GenBank/DDBJ whole genome shotgun (WGS) entry which is preliminary data.</text>
</comment>
<sequence>MQKLNQESASVVLKRRYANNDDEMEVEAAVKAATLVFKECGNNAATIKYAAKEA</sequence>